<keyword evidence="1" id="KW-0472">Membrane</keyword>
<comment type="caution">
    <text evidence="2">The sequence shown here is derived from an EMBL/GenBank/DDBJ whole genome shotgun (WGS) entry which is preliminary data.</text>
</comment>
<evidence type="ECO:0000256" key="1">
    <source>
        <dbReference type="SAM" id="Phobius"/>
    </source>
</evidence>
<protein>
    <recommendedName>
        <fullName evidence="4">YGGT family protein</fullName>
    </recommendedName>
</protein>
<dbReference type="AlphaFoldDB" id="A0AB38A4K7"/>
<keyword evidence="1" id="KW-1133">Transmembrane helix</keyword>
<dbReference type="EMBL" id="FNSH01000001">
    <property type="protein sequence ID" value="SEB40847.1"/>
    <property type="molecule type" value="Genomic_DNA"/>
</dbReference>
<evidence type="ECO:0000313" key="2">
    <source>
        <dbReference type="EMBL" id="SEB40847.1"/>
    </source>
</evidence>
<reference evidence="2 3" key="1">
    <citation type="submission" date="2016-10" db="EMBL/GenBank/DDBJ databases">
        <authorList>
            <person name="Varghese N."/>
            <person name="Submissions S."/>
        </authorList>
    </citation>
    <scope>NUCLEOTIDE SEQUENCE [LARGE SCALE GENOMIC DNA]</scope>
    <source>
        <strain evidence="2 3">DSM 20586</strain>
    </source>
</reference>
<organism evidence="2 3">
    <name type="scientific">Atopobium minutum</name>
    <dbReference type="NCBI Taxonomy" id="1381"/>
    <lineage>
        <taxon>Bacteria</taxon>
        <taxon>Bacillati</taxon>
        <taxon>Actinomycetota</taxon>
        <taxon>Coriobacteriia</taxon>
        <taxon>Coriobacteriales</taxon>
        <taxon>Atopobiaceae</taxon>
        <taxon>Atopobium</taxon>
    </lineage>
</organism>
<proteinExistence type="predicted"/>
<evidence type="ECO:0000313" key="3">
    <source>
        <dbReference type="Proteomes" id="UP000183687"/>
    </source>
</evidence>
<evidence type="ECO:0008006" key="4">
    <source>
        <dbReference type="Google" id="ProtNLM"/>
    </source>
</evidence>
<dbReference type="Proteomes" id="UP000183687">
    <property type="component" value="Unassembled WGS sequence"/>
</dbReference>
<dbReference type="RefSeq" id="WP_002563651.1">
    <property type="nucleotide sequence ID" value="NZ_CALJSN010000005.1"/>
</dbReference>
<feature type="transmembrane region" description="Helical" evidence="1">
    <location>
        <begin position="12"/>
        <end position="37"/>
    </location>
</feature>
<sequence length="96" mass="10568">MNSTPARIFHALSLLSRVLAYVCFACVVLLCFSTGFLRPFLVQIQTAITMLLPDGIRGIAVVPTPLGGAFRGDFALIASLLFVLDWLFARLYALYK</sequence>
<feature type="transmembrane region" description="Helical" evidence="1">
    <location>
        <begin position="74"/>
        <end position="95"/>
    </location>
</feature>
<name>A0AB38A4K7_9ACTN</name>
<gene>
    <name evidence="2" type="ORF">SAMN04489746_0115</name>
</gene>
<keyword evidence="1" id="KW-0812">Transmembrane</keyword>
<accession>A0AB38A4K7</accession>